<protein>
    <submittedName>
        <fullName evidence="1">Uncharacterized protein</fullName>
    </submittedName>
</protein>
<evidence type="ECO:0000313" key="2">
    <source>
        <dbReference type="Proteomes" id="UP000250321"/>
    </source>
</evidence>
<evidence type="ECO:0000313" key="1">
    <source>
        <dbReference type="EMBL" id="PQQ01978.1"/>
    </source>
</evidence>
<dbReference type="Proteomes" id="UP000250321">
    <property type="component" value="Unassembled WGS sequence"/>
</dbReference>
<gene>
    <name evidence="1" type="ORF">Pyn_37149</name>
</gene>
<name>A0A314YCH1_PRUYE</name>
<organism evidence="1 2">
    <name type="scientific">Prunus yedoensis var. nudiflora</name>
    <dbReference type="NCBI Taxonomy" id="2094558"/>
    <lineage>
        <taxon>Eukaryota</taxon>
        <taxon>Viridiplantae</taxon>
        <taxon>Streptophyta</taxon>
        <taxon>Embryophyta</taxon>
        <taxon>Tracheophyta</taxon>
        <taxon>Spermatophyta</taxon>
        <taxon>Magnoliopsida</taxon>
        <taxon>eudicotyledons</taxon>
        <taxon>Gunneridae</taxon>
        <taxon>Pentapetalae</taxon>
        <taxon>rosids</taxon>
        <taxon>fabids</taxon>
        <taxon>Rosales</taxon>
        <taxon>Rosaceae</taxon>
        <taxon>Amygdaloideae</taxon>
        <taxon>Amygdaleae</taxon>
        <taxon>Prunus</taxon>
    </lineage>
</organism>
<sequence>MQALERKLQALERQRRLGAGARADRDFLFQNRSVFGLVLEVLELDTVFSDVQPPASRLCSNGGSSGKDLRLVQPVRNKVRQLSSLFDACSYALNFGPTQI</sequence>
<reference evidence="1 2" key="1">
    <citation type="submission" date="2018-02" db="EMBL/GenBank/DDBJ databases">
        <title>Draft genome of wild Prunus yedoensis var. nudiflora.</title>
        <authorList>
            <person name="Baek S."/>
            <person name="Kim J.-H."/>
            <person name="Choi K."/>
            <person name="Kim G.-B."/>
            <person name="Cho A."/>
            <person name="Jang H."/>
            <person name="Shin C.-H."/>
            <person name="Yu H.-J."/>
            <person name="Mun J.-H."/>
        </authorList>
    </citation>
    <scope>NUCLEOTIDE SEQUENCE [LARGE SCALE GENOMIC DNA]</scope>
    <source>
        <strain evidence="2">cv. Jeju island</strain>
        <tissue evidence="1">Leaf</tissue>
    </source>
</reference>
<proteinExistence type="predicted"/>
<dbReference type="EMBL" id="PJQY01001516">
    <property type="protein sequence ID" value="PQQ01978.1"/>
    <property type="molecule type" value="Genomic_DNA"/>
</dbReference>
<accession>A0A314YCH1</accession>
<keyword evidence="2" id="KW-1185">Reference proteome</keyword>
<dbReference type="AlphaFoldDB" id="A0A314YCH1"/>
<comment type="caution">
    <text evidence="1">The sequence shown here is derived from an EMBL/GenBank/DDBJ whole genome shotgun (WGS) entry which is preliminary data.</text>
</comment>